<dbReference type="Proteomes" id="UP000557739">
    <property type="component" value="Unassembled WGS sequence"/>
</dbReference>
<proteinExistence type="predicted"/>
<comment type="caution">
    <text evidence="1">The sequence shown here is derived from an EMBL/GenBank/DDBJ whole genome shotgun (WGS) entry which is preliminary data.</text>
</comment>
<gene>
    <name evidence="1" type="ORF">FHR19_000170</name>
</gene>
<accession>A0A7W9ALW1</accession>
<dbReference type="RefSeq" id="WP_184023346.1">
    <property type="nucleotide sequence ID" value="NZ_JACIJJ010000001.1"/>
</dbReference>
<evidence type="ECO:0000313" key="1">
    <source>
        <dbReference type="EMBL" id="MBB5696845.1"/>
    </source>
</evidence>
<dbReference type="EMBL" id="JACIJJ010000001">
    <property type="protein sequence ID" value="MBB5696845.1"/>
    <property type="molecule type" value="Genomic_DNA"/>
</dbReference>
<evidence type="ECO:0000313" key="2">
    <source>
        <dbReference type="Proteomes" id="UP000557739"/>
    </source>
</evidence>
<sequence length="484" mass="49771">MSLTPVQQNAYDDVRGRLESGFLNPVTHGDVNAAAATLKSLNAADANAVVAEMEKSGQLDKLASEGVDGTWFGNGGYTDGERRDLFNDLAGKLTGSNLAAVSNAFERSKSGEGGFDLAGEFASSVATHASAAQKVDFIKQLTSEASDGKGLSGVNIGGSWSREVDGDAAAIGTVLGSLRGGQAEAAFRHLAANPAALSAVTRTGIDQTSHYSQGGVVTGFDTARFRGVMDAAASISNPDLKARVFDAGATELRTIRDTPGISLGVNSIDRGEALGDVRDSLTKLIDSDTTGVVHELETNSETRAGSALSAYTQQMFEGDKADTLGEQMARLQLGNDATTRPQDPVARLNQTVKAPDGTDRRENAAALGYFVGAAYAGAAAQADGIKGQQDNVTAMLKSVGAIVGAATGPVGGAITGAGGEWLNKAVEAAIDNPKLEPAQRLESAALPSVANDPDAPFDREVAVGDKAESAFGDAVDRVRRNAQP</sequence>
<name>A0A7W9ALW1_9SPHN</name>
<reference evidence="1 2" key="1">
    <citation type="submission" date="2020-08" db="EMBL/GenBank/DDBJ databases">
        <title>Genomic Encyclopedia of Type Strains, Phase IV (KMG-IV): sequencing the most valuable type-strain genomes for metagenomic binning, comparative biology and taxonomic classification.</title>
        <authorList>
            <person name="Goeker M."/>
        </authorList>
    </citation>
    <scope>NUCLEOTIDE SEQUENCE [LARGE SCALE GENOMIC DNA]</scope>
    <source>
        <strain evidence="1 2">DSM 27244</strain>
    </source>
</reference>
<dbReference type="AlphaFoldDB" id="A0A7W9ALW1"/>
<protein>
    <submittedName>
        <fullName evidence="1">Uncharacterized protein</fullName>
    </submittedName>
</protein>
<organism evidence="1 2">
    <name type="scientific">Sphingomonas yantingensis</name>
    <dbReference type="NCBI Taxonomy" id="1241761"/>
    <lineage>
        <taxon>Bacteria</taxon>
        <taxon>Pseudomonadati</taxon>
        <taxon>Pseudomonadota</taxon>
        <taxon>Alphaproteobacteria</taxon>
        <taxon>Sphingomonadales</taxon>
        <taxon>Sphingomonadaceae</taxon>
        <taxon>Sphingomonas</taxon>
    </lineage>
</organism>
<keyword evidence="2" id="KW-1185">Reference proteome</keyword>